<feature type="repeat" description="TPR" evidence="1">
    <location>
        <begin position="194"/>
        <end position="227"/>
    </location>
</feature>
<evidence type="ECO:0000259" key="2">
    <source>
        <dbReference type="PROSITE" id="PS50208"/>
    </source>
</evidence>
<dbReference type="InterPro" id="IPR001309">
    <property type="entry name" value="Pept_C14_p20"/>
</dbReference>
<dbReference type="Gene3D" id="3.40.50.1460">
    <property type="match status" value="1"/>
</dbReference>
<dbReference type="PROSITE" id="PS50293">
    <property type="entry name" value="TPR_REGION"/>
    <property type="match status" value="3"/>
</dbReference>
<dbReference type="PANTHER" id="PTHR22576">
    <property type="entry name" value="MUCOSA ASSOCIATED LYMPHOID TISSUE LYMPHOMA TRANSLOCATION PROTEIN 1/PARACASPASE"/>
    <property type="match status" value="1"/>
</dbReference>
<feature type="domain" description="Caspase family p20" evidence="2">
    <location>
        <begin position="275"/>
        <end position="404"/>
    </location>
</feature>
<gene>
    <name evidence="3" type="ORF">QO011_006031</name>
</gene>
<organism evidence="3 4">
    <name type="scientific">Labrys wisconsinensis</name>
    <dbReference type="NCBI Taxonomy" id="425677"/>
    <lineage>
        <taxon>Bacteria</taxon>
        <taxon>Pseudomonadati</taxon>
        <taxon>Pseudomonadota</taxon>
        <taxon>Alphaproteobacteria</taxon>
        <taxon>Hyphomicrobiales</taxon>
        <taxon>Xanthobacteraceae</taxon>
        <taxon>Labrys</taxon>
    </lineage>
</organism>
<dbReference type="EMBL" id="JAUSVX010000014">
    <property type="protein sequence ID" value="MDQ0472998.1"/>
    <property type="molecule type" value="Genomic_DNA"/>
</dbReference>
<dbReference type="InterPro" id="IPR019734">
    <property type="entry name" value="TPR_rpt"/>
</dbReference>
<accession>A0ABU0JFD7</accession>
<dbReference type="SMART" id="SM00028">
    <property type="entry name" value="TPR"/>
    <property type="match status" value="5"/>
</dbReference>
<dbReference type="Proteomes" id="UP001242480">
    <property type="component" value="Unassembled WGS sequence"/>
</dbReference>
<proteinExistence type="predicted"/>
<feature type="repeat" description="TPR" evidence="1">
    <location>
        <begin position="58"/>
        <end position="91"/>
    </location>
</feature>
<dbReference type="SUPFAM" id="SSF48452">
    <property type="entry name" value="TPR-like"/>
    <property type="match status" value="1"/>
</dbReference>
<evidence type="ECO:0000313" key="4">
    <source>
        <dbReference type="Proteomes" id="UP001242480"/>
    </source>
</evidence>
<protein>
    <submittedName>
        <fullName evidence="3">Tetratricopeptide (TPR) repeat protein</fullName>
    </submittedName>
</protein>
<dbReference type="Pfam" id="PF13181">
    <property type="entry name" value="TPR_8"/>
    <property type="match status" value="2"/>
</dbReference>
<comment type="caution">
    <text evidence="3">The sequence shown here is derived from an EMBL/GenBank/DDBJ whole genome shotgun (WGS) entry which is preliminary data.</text>
</comment>
<dbReference type="Pfam" id="PF00515">
    <property type="entry name" value="TPR_1"/>
    <property type="match status" value="3"/>
</dbReference>
<dbReference type="Pfam" id="PF00656">
    <property type="entry name" value="Peptidase_C14"/>
    <property type="match status" value="1"/>
</dbReference>
<feature type="repeat" description="TPR" evidence="1">
    <location>
        <begin position="92"/>
        <end position="125"/>
    </location>
</feature>
<keyword evidence="1" id="KW-0802">TPR repeat</keyword>
<feature type="repeat" description="TPR" evidence="1">
    <location>
        <begin position="126"/>
        <end position="159"/>
    </location>
</feature>
<dbReference type="PROSITE" id="PS50005">
    <property type="entry name" value="TPR"/>
    <property type="match status" value="5"/>
</dbReference>
<feature type="repeat" description="TPR" evidence="1">
    <location>
        <begin position="160"/>
        <end position="193"/>
    </location>
</feature>
<name>A0ABU0JFD7_9HYPH</name>
<dbReference type="SUPFAM" id="SSF52129">
    <property type="entry name" value="Caspase-like"/>
    <property type="match status" value="1"/>
</dbReference>
<dbReference type="InterPro" id="IPR029030">
    <property type="entry name" value="Caspase-like_dom_sf"/>
</dbReference>
<reference evidence="3 4" key="1">
    <citation type="submission" date="2023-07" db="EMBL/GenBank/DDBJ databases">
        <title>Genomic Encyclopedia of Type Strains, Phase IV (KMG-IV): sequencing the most valuable type-strain genomes for metagenomic binning, comparative biology and taxonomic classification.</title>
        <authorList>
            <person name="Goeker M."/>
        </authorList>
    </citation>
    <scope>NUCLEOTIDE SEQUENCE [LARGE SCALE GENOMIC DNA]</scope>
    <source>
        <strain evidence="3 4">DSM 19619</strain>
    </source>
</reference>
<evidence type="ECO:0000313" key="3">
    <source>
        <dbReference type="EMBL" id="MDQ0472998.1"/>
    </source>
</evidence>
<dbReference type="PROSITE" id="PS50208">
    <property type="entry name" value="CASPASE_P20"/>
    <property type="match status" value="1"/>
</dbReference>
<dbReference type="InterPro" id="IPR011990">
    <property type="entry name" value="TPR-like_helical_dom_sf"/>
</dbReference>
<sequence length="505" mass="54521">MCWRGSILVGAILGLALGGDRAFPADLDSCHVDGVATDIRMAACSKIIAASEDKQAIAEALNTRGLLYDNNGDFDKALADFGRSLQIRPGSLEIYVNRCNVYREKADYDRALADCGKAIELDSADFGNYLARGSIYIATHDYERAIADLTKSLEINPDYAANWNERGQAYLLKGDYDKAIADNDKALELSPRFLEAYRDRGEAYLHKGDYDQATLAFKKALEINPGYTPAVDGLSEVQKARTTQVAAVSPAALAPASARPAIEPQVVITPSAAVGRRVALVIGNSSYRAVTELPNPARDADLVGGALRQAGVDVTVAHDLDRSGMVAALNAFADKADGADWAIVYYAGHGIEMDGHNYLIPVDAILASDRSVEDETVSLDRMMSTINGAKQLKLVVLDACRNNPFHPKITALNRSIDRGLSRVEPDGATLVVYAAKEGTVAKDGTGTDSPFAVSFAKRIDEPGVEINKVLRFVRQDVLEATDREQEPFVYGSLPPTDFFFVPAKP</sequence>
<dbReference type="InterPro" id="IPR052039">
    <property type="entry name" value="Caspase-related_regulators"/>
</dbReference>
<dbReference type="InterPro" id="IPR011600">
    <property type="entry name" value="Pept_C14_caspase"/>
</dbReference>
<dbReference type="Gene3D" id="1.25.40.10">
    <property type="entry name" value="Tetratricopeptide repeat domain"/>
    <property type="match status" value="2"/>
</dbReference>
<dbReference type="PANTHER" id="PTHR22576:SF37">
    <property type="entry name" value="MUCOSA-ASSOCIATED LYMPHOID TISSUE LYMPHOMA TRANSLOCATION PROTEIN 1"/>
    <property type="match status" value="1"/>
</dbReference>
<evidence type="ECO:0000256" key="1">
    <source>
        <dbReference type="PROSITE-ProRule" id="PRU00339"/>
    </source>
</evidence>
<keyword evidence="4" id="KW-1185">Reference proteome</keyword>
<dbReference type="RefSeq" id="WP_307280651.1">
    <property type="nucleotide sequence ID" value="NZ_JAUSVX010000014.1"/>
</dbReference>